<dbReference type="PANTHER" id="PTHR30408">
    <property type="entry name" value="TYPE-1 RESTRICTION ENZYME ECOKI SPECIFICITY PROTEIN"/>
    <property type="match status" value="1"/>
</dbReference>
<reference evidence="6 7" key="1">
    <citation type="submission" date="2021-11" db="EMBL/GenBank/DDBJ databases">
        <authorList>
            <person name="Depoorter E."/>
        </authorList>
    </citation>
    <scope>NUCLEOTIDE SEQUENCE [LARGE SCALE GENOMIC DNA]</scope>
    <source>
        <strain evidence="6 7">LMG 24286</strain>
    </source>
</reference>
<name>A0ABN8BMR2_9LACO</name>
<evidence type="ECO:0000256" key="1">
    <source>
        <dbReference type="ARBA" id="ARBA00010923"/>
    </source>
</evidence>
<dbReference type="SUPFAM" id="SSF116734">
    <property type="entry name" value="DNA methylase specificity domain"/>
    <property type="match status" value="2"/>
</dbReference>
<sequence>MTKLVPQVRFKGFDEAWESRKLGEIVNRLSKTSDSELLPKIEFEDIKAGEGTLNKDISHKFDSRKGILFESGDILYGKLRPYLKNWLLANFSGIALGDFWVLRAVEGIQFKFLYVLIQGNTYQSAANDTSGTKMPRSDWKKVSSTFIKIPLVPEQQQIGSLFQKLDTAIELQQKQLDAQQQFKKAMLQKMFPKKGAKVPEIRFAGFEDEWEITTLGDNGGTFTSLTGKTKEDFGHGDASYVPYVNVFNNAITSIDKLEAIEIDSKQQQVQHGDIFFTTSSETPEEVGMSSVWLGNTKNVYLNSFCFGYRATQKIDYVFFAFMLRNNVFRQEMMLLAQGISRYNISKVEVMKLPISIPSLPEQQRIGSFFKSLDDQISELEAKLAQTKQFKQALLQKMFI</sequence>
<evidence type="ECO:0000256" key="2">
    <source>
        <dbReference type="ARBA" id="ARBA00022747"/>
    </source>
</evidence>
<keyword evidence="7" id="KW-1185">Reference proteome</keyword>
<dbReference type="Proteomes" id="UP000789719">
    <property type="component" value="Unassembled WGS sequence"/>
</dbReference>
<dbReference type="RefSeq" id="WP_230098151.1">
    <property type="nucleotide sequence ID" value="NZ_CAKKNT010000003.1"/>
</dbReference>
<dbReference type="EMBL" id="CAKKNT010000003">
    <property type="protein sequence ID" value="CAH0418046.1"/>
    <property type="molecule type" value="Genomic_DNA"/>
</dbReference>
<feature type="domain" description="Type I restriction modification DNA specificity" evidence="5">
    <location>
        <begin position="208"/>
        <end position="383"/>
    </location>
</feature>
<evidence type="ECO:0000313" key="6">
    <source>
        <dbReference type="EMBL" id="CAH0418046.1"/>
    </source>
</evidence>
<comment type="similarity">
    <text evidence="1">Belongs to the type-I restriction system S methylase family.</text>
</comment>
<comment type="caution">
    <text evidence="6">The sequence shown here is derived from an EMBL/GenBank/DDBJ whole genome shotgun (WGS) entry which is preliminary data.</text>
</comment>
<proteinExistence type="inferred from homology"/>
<dbReference type="InterPro" id="IPR044946">
    <property type="entry name" value="Restrct_endonuc_typeI_TRD_sf"/>
</dbReference>
<feature type="domain" description="Type I restriction modification DNA specificity" evidence="5">
    <location>
        <begin position="15"/>
        <end position="176"/>
    </location>
</feature>
<evidence type="ECO:0000256" key="3">
    <source>
        <dbReference type="ARBA" id="ARBA00023125"/>
    </source>
</evidence>
<dbReference type="InterPro" id="IPR000055">
    <property type="entry name" value="Restrct_endonuc_typeI_TRD"/>
</dbReference>
<keyword evidence="3" id="KW-0238">DNA-binding</keyword>
<dbReference type="Pfam" id="PF01420">
    <property type="entry name" value="Methylase_S"/>
    <property type="match status" value="2"/>
</dbReference>
<dbReference type="PANTHER" id="PTHR30408:SF12">
    <property type="entry name" value="TYPE I RESTRICTION ENZYME MJAVIII SPECIFICITY SUBUNIT"/>
    <property type="match status" value="1"/>
</dbReference>
<evidence type="ECO:0000313" key="7">
    <source>
        <dbReference type="Proteomes" id="UP000789719"/>
    </source>
</evidence>
<feature type="coiled-coil region" evidence="4">
    <location>
        <begin position="369"/>
        <end position="396"/>
    </location>
</feature>
<keyword evidence="2" id="KW-0680">Restriction system</keyword>
<evidence type="ECO:0000259" key="5">
    <source>
        <dbReference type="Pfam" id="PF01420"/>
    </source>
</evidence>
<accession>A0ABN8BMR2</accession>
<dbReference type="Gene3D" id="3.90.220.20">
    <property type="entry name" value="DNA methylase specificity domains"/>
    <property type="match status" value="2"/>
</dbReference>
<evidence type="ECO:0000256" key="4">
    <source>
        <dbReference type="SAM" id="Coils"/>
    </source>
</evidence>
<gene>
    <name evidence="6" type="ORF">WGH24286_00462</name>
</gene>
<dbReference type="InterPro" id="IPR052021">
    <property type="entry name" value="Type-I_RS_S_subunit"/>
</dbReference>
<dbReference type="CDD" id="cd16961">
    <property type="entry name" value="RMtype1_S_TRD-CR_like"/>
    <property type="match status" value="1"/>
</dbReference>
<keyword evidence="4" id="KW-0175">Coiled coil</keyword>
<protein>
    <recommendedName>
        <fullName evidence="5">Type I restriction modification DNA specificity domain-containing protein</fullName>
    </recommendedName>
</protein>
<organism evidence="6 7">
    <name type="scientific">Periweissella ghanensis</name>
    <dbReference type="NCBI Taxonomy" id="467997"/>
    <lineage>
        <taxon>Bacteria</taxon>
        <taxon>Bacillati</taxon>
        <taxon>Bacillota</taxon>
        <taxon>Bacilli</taxon>
        <taxon>Lactobacillales</taxon>
        <taxon>Lactobacillaceae</taxon>
        <taxon>Periweissella</taxon>
    </lineage>
</organism>